<dbReference type="PANTHER" id="PTHR45339">
    <property type="entry name" value="HYBRID SIGNAL TRANSDUCTION HISTIDINE KINASE J"/>
    <property type="match status" value="1"/>
</dbReference>
<comment type="catalytic activity">
    <reaction evidence="1">
        <text>ATP + protein L-histidine = ADP + protein N-phospho-L-histidine.</text>
        <dbReference type="EC" id="2.7.13.3"/>
    </reaction>
</comment>
<keyword evidence="3 11" id="KW-0597">Phosphoprotein</keyword>
<name>A0A1M7Y7F6_9BACT</name>
<dbReference type="Pfam" id="PF00072">
    <property type="entry name" value="Response_reg"/>
    <property type="match status" value="1"/>
</dbReference>
<dbReference type="PRINTS" id="PR00344">
    <property type="entry name" value="BCTRLSENSOR"/>
</dbReference>
<dbReference type="Gene3D" id="1.10.287.130">
    <property type="match status" value="1"/>
</dbReference>
<feature type="modified residue" description="4-aspartylphosphate" evidence="11">
    <location>
        <position position="673"/>
    </location>
</feature>
<dbReference type="FunFam" id="1.10.287.130:FF:000002">
    <property type="entry name" value="Two-component osmosensing histidine kinase"/>
    <property type="match status" value="1"/>
</dbReference>
<evidence type="ECO:0000256" key="5">
    <source>
        <dbReference type="ARBA" id="ARBA00022741"/>
    </source>
</evidence>
<dbReference type="InterPro" id="IPR005467">
    <property type="entry name" value="His_kinase_dom"/>
</dbReference>
<evidence type="ECO:0000313" key="14">
    <source>
        <dbReference type="EMBL" id="SHO48585.1"/>
    </source>
</evidence>
<dbReference type="SUPFAM" id="SSF55874">
    <property type="entry name" value="ATPase domain of HSP90 chaperone/DNA topoisomerase II/histidine kinase"/>
    <property type="match status" value="1"/>
</dbReference>
<keyword evidence="8" id="KW-0902">Two-component regulatory system</keyword>
<keyword evidence="5" id="KW-0547">Nucleotide-binding</keyword>
<dbReference type="InterPro" id="IPR036097">
    <property type="entry name" value="HisK_dim/P_sf"/>
</dbReference>
<dbReference type="FunFam" id="3.30.565.10:FF:000010">
    <property type="entry name" value="Sensor histidine kinase RcsC"/>
    <property type="match status" value="1"/>
</dbReference>
<proteinExistence type="predicted"/>
<dbReference type="Pfam" id="PF00512">
    <property type="entry name" value="HisKA"/>
    <property type="match status" value="1"/>
</dbReference>
<keyword evidence="15" id="KW-1185">Reference proteome</keyword>
<dbReference type="PANTHER" id="PTHR45339:SF5">
    <property type="entry name" value="HISTIDINE KINASE"/>
    <property type="match status" value="1"/>
</dbReference>
<evidence type="ECO:0000256" key="7">
    <source>
        <dbReference type="ARBA" id="ARBA00022840"/>
    </source>
</evidence>
<keyword evidence="7" id="KW-0067">ATP-binding</keyword>
<keyword evidence="6" id="KW-0418">Kinase</keyword>
<dbReference type="PROSITE" id="PS50109">
    <property type="entry name" value="HIS_KIN"/>
    <property type="match status" value="1"/>
</dbReference>
<dbReference type="SUPFAM" id="SSF52172">
    <property type="entry name" value="CheY-like"/>
    <property type="match status" value="1"/>
</dbReference>
<dbReference type="Gene3D" id="3.30.565.10">
    <property type="entry name" value="Histidine kinase-like ATPase, C-terminal domain"/>
    <property type="match status" value="1"/>
</dbReference>
<dbReference type="InterPro" id="IPR003661">
    <property type="entry name" value="HisK_dim/P_dom"/>
</dbReference>
<dbReference type="InterPro" id="IPR001789">
    <property type="entry name" value="Sig_transdc_resp-reg_receiver"/>
</dbReference>
<dbReference type="PROSITE" id="PS50110">
    <property type="entry name" value="RESPONSE_REGULATORY"/>
    <property type="match status" value="1"/>
</dbReference>
<sequence length="773" mass="86639">MHDCTTMAEPIALSTFLELSRELTIGQRFTDDPITLHAFLHHRIFPQLGPFFIELYLQDEKGGGLFPPGDTPIIHRPGVPARLVASFLPDNIDTDQAVIFSHENPTPNELHRTENSTHLLVPLRDRQILVGAIYIGSRNPYRFSQNYLSGLATITSIIGSRLRSMDTIHQLKHSMRALELSEQVRQALHEISEQSHTAQSPDSLYQAMHKTVASLIHARNFSIVLVEKGENSTIYRFPYYSDQYDYRLQGQETSSADDERQTLMGYMVESRRPFLLTPENRDEVFLTQRLHYPGTRPHSLVGAPFYLSSLSGVVIVKSYKNTIYTENDMQLMSFVARHVGDALCRRRGIDELRRAKERAELAEKNKSIFLATMSHEIRTPMNGIIGMTDLSLDMQLPEEARTYLEMVRTSADRLLGLINDILDFSKIEAGKLDLAETPFSLRQHIGDTMQMLAVSASEKNLTLHTSFDDDVPEKVVGDSTRLCQIITNLVSNGIKFSDSGGVSVSVHSTGNPVDKKNKVMLHFKVRDTGVGIAPEKIHLTFQPFMQLGTTADAAQRGTGLGLMIAAELVEKMGGRIWLESIPDQGTTFHFTAEFGLSASTDFSIGLPRFVTRKQPAIATGLHVLLAEDEYINRTLAVTLLQRAGWQVTTAENGLQVLEHLHKHRGCFDLILMDIQMPGLDGFATSRAIRREEEATGLHLPIIAMTAYAVKGDKEKCFEAGMDGYISKPIRPAQLHAEIESILRTNTLQKPHNMFRMAEKQQSYSDAFSPPRAI</sequence>
<dbReference type="AlphaFoldDB" id="A0A1M7Y7F6"/>
<evidence type="ECO:0000256" key="2">
    <source>
        <dbReference type="ARBA" id="ARBA00012438"/>
    </source>
</evidence>
<dbReference type="CDD" id="cd00082">
    <property type="entry name" value="HisKA"/>
    <property type="match status" value="1"/>
</dbReference>
<evidence type="ECO:0000256" key="11">
    <source>
        <dbReference type="PROSITE-ProRule" id="PRU00169"/>
    </source>
</evidence>
<dbReference type="InterPro" id="IPR003018">
    <property type="entry name" value="GAF"/>
</dbReference>
<evidence type="ECO:0000256" key="6">
    <source>
        <dbReference type="ARBA" id="ARBA00022777"/>
    </source>
</evidence>
<evidence type="ECO:0000256" key="8">
    <source>
        <dbReference type="ARBA" id="ARBA00023012"/>
    </source>
</evidence>
<dbReference type="CDD" id="cd16922">
    <property type="entry name" value="HATPase_EvgS-ArcB-TorS-like"/>
    <property type="match status" value="1"/>
</dbReference>
<comment type="subunit">
    <text evidence="9">At low DSF concentrations, interacts with RpfF.</text>
</comment>
<evidence type="ECO:0000313" key="15">
    <source>
        <dbReference type="Proteomes" id="UP000184603"/>
    </source>
</evidence>
<dbReference type="EMBL" id="FRFE01000010">
    <property type="protein sequence ID" value="SHO48585.1"/>
    <property type="molecule type" value="Genomic_DNA"/>
</dbReference>
<evidence type="ECO:0000256" key="1">
    <source>
        <dbReference type="ARBA" id="ARBA00000085"/>
    </source>
</evidence>
<accession>A0A1M7Y7F6</accession>
<dbReference type="OrthoDB" id="174578at2"/>
<dbReference type="SMART" id="SM00448">
    <property type="entry name" value="REC"/>
    <property type="match status" value="1"/>
</dbReference>
<reference evidence="14 15" key="1">
    <citation type="submission" date="2016-12" db="EMBL/GenBank/DDBJ databases">
        <authorList>
            <person name="Song W.-J."/>
            <person name="Kurnit D.M."/>
        </authorList>
    </citation>
    <scope>NUCLEOTIDE SEQUENCE [LARGE SCALE GENOMIC DNA]</scope>
    <source>
        <strain evidence="14 15">DSM 18488</strain>
    </source>
</reference>
<evidence type="ECO:0000259" key="12">
    <source>
        <dbReference type="PROSITE" id="PS50109"/>
    </source>
</evidence>
<evidence type="ECO:0000256" key="9">
    <source>
        <dbReference type="ARBA" id="ARBA00064003"/>
    </source>
</evidence>
<dbReference type="CDD" id="cd17546">
    <property type="entry name" value="REC_hyHK_CKI1_RcsC-like"/>
    <property type="match status" value="1"/>
</dbReference>
<dbReference type="STRING" id="1121416.SAMN02745220_02384"/>
<dbReference type="Pfam" id="PF02518">
    <property type="entry name" value="HATPase_c"/>
    <property type="match status" value="1"/>
</dbReference>
<dbReference type="RefSeq" id="WP_073613675.1">
    <property type="nucleotide sequence ID" value="NZ_FRFE01000010.1"/>
</dbReference>
<protein>
    <recommendedName>
        <fullName evidence="10">Sensory/regulatory protein RpfC</fullName>
        <ecNumber evidence="2">2.7.13.3</ecNumber>
    </recommendedName>
</protein>
<dbReference type="SMART" id="SM00388">
    <property type="entry name" value="HisKA"/>
    <property type="match status" value="1"/>
</dbReference>
<dbReference type="InterPro" id="IPR029016">
    <property type="entry name" value="GAF-like_dom_sf"/>
</dbReference>
<dbReference type="SMART" id="SM00387">
    <property type="entry name" value="HATPase_c"/>
    <property type="match status" value="1"/>
</dbReference>
<dbReference type="SUPFAM" id="SSF55781">
    <property type="entry name" value="GAF domain-like"/>
    <property type="match status" value="2"/>
</dbReference>
<evidence type="ECO:0000256" key="10">
    <source>
        <dbReference type="ARBA" id="ARBA00068150"/>
    </source>
</evidence>
<evidence type="ECO:0000256" key="4">
    <source>
        <dbReference type="ARBA" id="ARBA00022679"/>
    </source>
</evidence>
<dbReference type="InterPro" id="IPR011006">
    <property type="entry name" value="CheY-like_superfamily"/>
</dbReference>
<organism evidence="14 15">
    <name type="scientific">Desulfopila aestuarii DSM 18488</name>
    <dbReference type="NCBI Taxonomy" id="1121416"/>
    <lineage>
        <taxon>Bacteria</taxon>
        <taxon>Pseudomonadati</taxon>
        <taxon>Thermodesulfobacteriota</taxon>
        <taxon>Desulfobulbia</taxon>
        <taxon>Desulfobulbales</taxon>
        <taxon>Desulfocapsaceae</taxon>
        <taxon>Desulfopila</taxon>
    </lineage>
</organism>
<keyword evidence="4" id="KW-0808">Transferase</keyword>
<evidence type="ECO:0000259" key="13">
    <source>
        <dbReference type="PROSITE" id="PS50110"/>
    </source>
</evidence>
<dbReference type="SUPFAM" id="SSF47384">
    <property type="entry name" value="Homodimeric domain of signal transducing histidine kinase"/>
    <property type="match status" value="1"/>
</dbReference>
<dbReference type="Pfam" id="PF13185">
    <property type="entry name" value="GAF_2"/>
    <property type="match status" value="1"/>
</dbReference>
<dbReference type="GO" id="GO:0000155">
    <property type="term" value="F:phosphorelay sensor kinase activity"/>
    <property type="evidence" value="ECO:0007669"/>
    <property type="project" value="InterPro"/>
</dbReference>
<dbReference type="InterPro" id="IPR004358">
    <property type="entry name" value="Sig_transdc_His_kin-like_C"/>
</dbReference>
<gene>
    <name evidence="14" type="ORF">SAMN02745220_02384</name>
</gene>
<dbReference type="Proteomes" id="UP000184603">
    <property type="component" value="Unassembled WGS sequence"/>
</dbReference>
<dbReference type="EC" id="2.7.13.3" evidence="2"/>
<evidence type="ECO:0000256" key="3">
    <source>
        <dbReference type="ARBA" id="ARBA00022553"/>
    </source>
</evidence>
<dbReference type="InterPro" id="IPR003594">
    <property type="entry name" value="HATPase_dom"/>
</dbReference>
<feature type="domain" description="Histidine kinase" evidence="12">
    <location>
        <begin position="372"/>
        <end position="596"/>
    </location>
</feature>
<dbReference type="InterPro" id="IPR036890">
    <property type="entry name" value="HATPase_C_sf"/>
</dbReference>
<dbReference type="Gene3D" id="3.40.50.2300">
    <property type="match status" value="1"/>
</dbReference>
<dbReference type="GO" id="GO:0005524">
    <property type="term" value="F:ATP binding"/>
    <property type="evidence" value="ECO:0007669"/>
    <property type="project" value="UniProtKB-KW"/>
</dbReference>
<dbReference type="Gene3D" id="3.30.450.40">
    <property type="match status" value="1"/>
</dbReference>
<feature type="domain" description="Response regulatory" evidence="13">
    <location>
        <begin position="622"/>
        <end position="742"/>
    </location>
</feature>